<feature type="chain" id="PRO_5046902936" evidence="1">
    <location>
        <begin position="20"/>
        <end position="338"/>
    </location>
</feature>
<accession>A0ABT8F0J8</accession>
<reference evidence="2" key="1">
    <citation type="submission" date="2023-06" db="EMBL/GenBank/DDBJ databases">
        <title>Cytophagales bacterium Strain LB-30, isolated from soil.</title>
        <authorList>
            <person name="Liu B."/>
        </authorList>
    </citation>
    <scope>NUCLEOTIDE SEQUENCE</scope>
    <source>
        <strain evidence="2">LB-30</strain>
    </source>
</reference>
<dbReference type="EMBL" id="JAUHJS010000001">
    <property type="protein sequence ID" value="MDN4163972.1"/>
    <property type="molecule type" value="Genomic_DNA"/>
</dbReference>
<organism evidence="2 3">
    <name type="scientific">Shiella aurantiaca</name>
    <dbReference type="NCBI Taxonomy" id="3058365"/>
    <lineage>
        <taxon>Bacteria</taxon>
        <taxon>Pseudomonadati</taxon>
        <taxon>Bacteroidota</taxon>
        <taxon>Cytophagia</taxon>
        <taxon>Cytophagales</taxon>
        <taxon>Shiellaceae</taxon>
        <taxon>Shiella</taxon>
    </lineage>
</organism>
<protein>
    <submittedName>
        <fullName evidence="2">Uncharacterized protein</fullName>
    </submittedName>
</protein>
<evidence type="ECO:0000313" key="2">
    <source>
        <dbReference type="EMBL" id="MDN4163972.1"/>
    </source>
</evidence>
<evidence type="ECO:0000256" key="1">
    <source>
        <dbReference type="SAM" id="SignalP"/>
    </source>
</evidence>
<dbReference type="Proteomes" id="UP001168552">
    <property type="component" value="Unassembled WGS sequence"/>
</dbReference>
<evidence type="ECO:0000313" key="3">
    <source>
        <dbReference type="Proteomes" id="UP001168552"/>
    </source>
</evidence>
<feature type="signal peptide" evidence="1">
    <location>
        <begin position="1"/>
        <end position="19"/>
    </location>
</feature>
<proteinExistence type="predicted"/>
<dbReference type="RefSeq" id="WP_320002501.1">
    <property type="nucleotide sequence ID" value="NZ_JAUHJS010000001.1"/>
</dbReference>
<keyword evidence="3" id="KW-1185">Reference proteome</keyword>
<gene>
    <name evidence="2" type="ORF">QWY31_00585</name>
</gene>
<name>A0ABT8F0J8_9BACT</name>
<keyword evidence="1" id="KW-0732">Signal</keyword>
<comment type="caution">
    <text evidence="2">The sequence shown here is derived from an EMBL/GenBank/DDBJ whole genome shotgun (WGS) entry which is preliminary data.</text>
</comment>
<sequence length="338" mass="38590">MRFFSILTCLLLLSGSVLAQINMDDYYEPVTKEEIKKNHLRWVLNKFTLSASTGYHYTRYASDLQGYSLRFVDSIPYLAGYSESVRVGAPGVLVQNWLTKPVFFADTLRAGDWILNGDSTQLGFAGGAHGIPINASVQIAFSRFRLGAGASFEVHLPGRMSFFTPDTSISYVTDFSRAFIKRYYGHASVKIRDYWDYSFWADVQVGVLRRGNAFSGAITSRAITFNVGAPIEYNFSEYFRLTARPFVEVKSYQVQMPELGSVQKVSNPTFGLQLGVSYNYPEIRRCPIKPCHIQMKHVHQGRMYRGQPITKKQNPKIGENHPKLFKYKWRNAKMRNPY</sequence>